<dbReference type="Proteomes" id="UP001589906">
    <property type="component" value="Unassembled WGS sequence"/>
</dbReference>
<name>A0ABV6R3N1_9CAUL</name>
<gene>
    <name evidence="2" type="ORF">ACFFGE_10130</name>
</gene>
<keyword evidence="3" id="KW-1185">Reference proteome</keyword>
<feature type="signal peptide" evidence="1">
    <location>
        <begin position="1"/>
        <end position="22"/>
    </location>
</feature>
<evidence type="ECO:0000313" key="2">
    <source>
        <dbReference type="EMBL" id="MFC0634232.1"/>
    </source>
</evidence>
<dbReference type="RefSeq" id="WP_376836249.1">
    <property type="nucleotide sequence ID" value="NZ_JBHLSW010000007.1"/>
</dbReference>
<dbReference type="Gene3D" id="3.30.530.20">
    <property type="match status" value="1"/>
</dbReference>
<evidence type="ECO:0000313" key="3">
    <source>
        <dbReference type="Proteomes" id="UP001589906"/>
    </source>
</evidence>
<dbReference type="EMBL" id="JBHLSW010000007">
    <property type="protein sequence ID" value="MFC0634232.1"/>
    <property type="molecule type" value="Genomic_DNA"/>
</dbReference>
<proteinExistence type="predicted"/>
<dbReference type="InterPro" id="IPR023393">
    <property type="entry name" value="START-like_dom_sf"/>
</dbReference>
<evidence type="ECO:0000256" key="1">
    <source>
        <dbReference type="SAM" id="SignalP"/>
    </source>
</evidence>
<accession>A0ABV6R3N1</accession>
<organism evidence="2 3">
    <name type="scientific">Brevundimonas balnearis</name>
    <dbReference type="NCBI Taxonomy" id="1572858"/>
    <lineage>
        <taxon>Bacteria</taxon>
        <taxon>Pseudomonadati</taxon>
        <taxon>Pseudomonadota</taxon>
        <taxon>Alphaproteobacteria</taxon>
        <taxon>Caulobacterales</taxon>
        <taxon>Caulobacteraceae</taxon>
        <taxon>Brevundimonas</taxon>
    </lineage>
</organism>
<keyword evidence="1" id="KW-0732">Signal</keyword>
<dbReference type="SUPFAM" id="SSF55961">
    <property type="entry name" value="Bet v1-like"/>
    <property type="match status" value="1"/>
</dbReference>
<protein>
    <submittedName>
        <fullName evidence="2">SRPBCC family protein</fullName>
    </submittedName>
</protein>
<reference evidence="2 3" key="1">
    <citation type="submission" date="2024-09" db="EMBL/GenBank/DDBJ databases">
        <authorList>
            <person name="Sun Q."/>
            <person name="Mori K."/>
        </authorList>
    </citation>
    <scope>NUCLEOTIDE SEQUENCE [LARGE SCALE GENOMIC DNA]</scope>
    <source>
        <strain evidence="2 3">NCAIM B.02621</strain>
    </source>
</reference>
<dbReference type="InterPro" id="IPR019587">
    <property type="entry name" value="Polyketide_cyclase/dehydratase"/>
</dbReference>
<dbReference type="Pfam" id="PF10604">
    <property type="entry name" value="Polyketide_cyc2"/>
    <property type="match status" value="1"/>
</dbReference>
<sequence length="197" mass="21854">MLKTLVSILAFAGVLAATPSWAQTTEQDLPRRDPEMAWPTGLNPDTADLFNHNRLTMEQSCDVIYSWLSAPQDWPTWLIFARDVRFEDPSAPVDVGSRFAWSIFDIPIVAEVFVAEPGRRFGYTVTPPGPPPHYAQSWLLTPAGSGCTVTTEEVGVGDLARETRARGDLLVYLAHELWLASLRFVSRTGPRPTAELN</sequence>
<comment type="caution">
    <text evidence="2">The sequence shown here is derived from an EMBL/GenBank/DDBJ whole genome shotgun (WGS) entry which is preliminary data.</text>
</comment>
<feature type="chain" id="PRO_5047341601" evidence="1">
    <location>
        <begin position="23"/>
        <end position="197"/>
    </location>
</feature>